<evidence type="ECO:0000313" key="3">
    <source>
        <dbReference type="Proteomes" id="UP000076842"/>
    </source>
</evidence>
<protein>
    <submittedName>
        <fullName evidence="2">Uncharacterized protein</fullName>
    </submittedName>
</protein>
<sequence length="254" mass="29054">MPLRFLDRPLGLPSPPTTAKKGWPEMRKELFERGRIVEERQHLVKQIMTGYYNDVHQLRYHGGKRWTAPEVLVKADRALYFPDIVGAALNGPKSTHTTDLCKGKISIVCFIGSQMAEKHIADFTKLALESFGNDPAFRFVQINIQENPLKAFLVSMFSSRLKSQIPEKYHPYYLLSSHNMEYFREPLGCTNKMLGYVYLLDEDLKVRWAGGGHPNPEEQVSLHRCTGVLLKRFREKKVAPRKPATTQPAKGGKR</sequence>
<organism evidence="2 3">
    <name type="scientific">Calocera cornea HHB12733</name>
    <dbReference type="NCBI Taxonomy" id="1353952"/>
    <lineage>
        <taxon>Eukaryota</taxon>
        <taxon>Fungi</taxon>
        <taxon>Dikarya</taxon>
        <taxon>Basidiomycota</taxon>
        <taxon>Agaricomycotina</taxon>
        <taxon>Dacrymycetes</taxon>
        <taxon>Dacrymycetales</taxon>
        <taxon>Dacrymycetaceae</taxon>
        <taxon>Calocera</taxon>
    </lineage>
</organism>
<evidence type="ECO:0000256" key="1">
    <source>
        <dbReference type="SAM" id="MobiDB-lite"/>
    </source>
</evidence>
<dbReference type="PANTHER" id="PTHR28106">
    <property type="entry name" value="MITOCHONDRIAL ATPASE COMPLEX SUBUNIT ATP10"/>
    <property type="match status" value="1"/>
</dbReference>
<dbReference type="PANTHER" id="PTHR28106:SF1">
    <property type="entry name" value="MITOCHONDRIAL ATPASE COMPLEX SUBUNIT ATP10"/>
    <property type="match status" value="1"/>
</dbReference>
<dbReference type="GO" id="GO:0033615">
    <property type="term" value="P:mitochondrial proton-transporting ATP synthase complex assembly"/>
    <property type="evidence" value="ECO:0007669"/>
    <property type="project" value="TreeGrafter"/>
</dbReference>
<gene>
    <name evidence="2" type="ORF">CALCODRAFT_464847</name>
</gene>
<dbReference type="AlphaFoldDB" id="A0A165ISC3"/>
<name>A0A165ISC3_9BASI</name>
<dbReference type="Pfam" id="PF05176">
    <property type="entry name" value="ATP-synt_10"/>
    <property type="match status" value="1"/>
</dbReference>
<dbReference type="InParanoid" id="A0A165ISC3"/>
<reference evidence="2 3" key="1">
    <citation type="journal article" date="2016" name="Mol. Biol. Evol.">
        <title>Comparative Genomics of Early-Diverging Mushroom-Forming Fungi Provides Insights into the Origins of Lignocellulose Decay Capabilities.</title>
        <authorList>
            <person name="Nagy L.G."/>
            <person name="Riley R."/>
            <person name="Tritt A."/>
            <person name="Adam C."/>
            <person name="Daum C."/>
            <person name="Floudas D."/>
            <person name="Sun H."/>
            <person name="Yadav J.S."/>
            <person name="Pangilinan J."/>
            <person name="Larsson K.H."/>
            <person name="Matsuura K."/>
            <person name="Barry K."/>
            <person name="Labutti K."/>
            <person name="Kuo R."/>
            <person name="Ohm R.A."/>
            <person name="Bhattacharya S.S."/>
            <person name="Shirouzu T."/>
            <person name="Yoshinaga Y."/>
            <person name="Martin F.M."/>
            <person name="Grigoriev I.V."/>
            <person name="Hibbett D.S."/>
        </authorList>
    </citation>
    <scope>NUCLEOTIDE SEQUENCE [LARGE SCALE GENOMIC DNA]</scope>
    <source>
        <strain evidence="2 3">HHB12733</strain>
    </source>
</reference>
<dbReference type="FunCoup" id="A0A165ISC3">
    <property type="interactions" value="37"/>
</dbReference>
<accession>A0A165ISC3</accession>
<feature type="region of interest" description="Disordered" evidence="1">
    <location>
        <begin position="1"/>
        <end position="21"/>
    </location>
</feature>
<dbReference type="STRING" id="1353952.A0A165ISC3"/>
<dbReference type="OrthoDB" id="17089at2759"/>
<dbReference type="InterPro" id="IPR007849">
    <property type="entry name" value="ATP10"/>
</dbReference>
<proteinExistence type="predicted"/>
<dbReference type="GO" id="GO:0005743">
    <property type="term" value="C:mitochondrial inner membrane"/>
    <property type="evidence" value="ECO:0007669"/>
    <property type="project" value="TreeGrafter"/>
</dbReference>
<evidence type="ECO:0000313" key="2">
    <source>
        <dbReference type="EMBL" id="KZT60915.1"/>
    </source>
</evidence>
<dbReference type="EMBL" id="KV423927">
    <property type="protein sequence ID" value="KZT60915.1"/>
    <property type="molecule type" value="Genomic_DNA"/>
</dbReference>
<dbReference type="Proteomes" id="UP000076842">
    <property type="component" value="Unassembled WGS sequence"/>
</dbReference>
<keyword evidence="3" id="KW-1185">Reference proteome</keyword>